<dbReference type="Gene3D" id="3.40.50.2300">
    <property type="match status" value="1"/>
</dbReference>
<dbReference type="AlphaFoldDB" id="A0A9P0TM34"/>
<accession>A0A9P0TM34</accession>
<evidence type="ECO:0000256" key="3">
    <source>
        <dbReference type="ARBA" id="ARBA00022490"/>
    </source>
</evidence>
<dbReference type="Pfam" id="PF16487">
    <property type="entry name" value="ArgoMid"/>
    <property type="match status" value="1"/>
</dbReference>
<dbReference type="InterPro" id="IPR036085">
    <property type="entry name" value="PAZ_dom_sf"/>
</dbReference>
<dbReference type="Pfam" id="PF16486">
    <property type="entry name" value="ArgoN"/>
    <property type="match status" value="1"/>
</dbReference>
<dbReference type="Pfam" id="PF02171">
    <property type="entry name" value="Piwi"/>
    <property type="match status" value="1"/>
</dbReference>
<dbReference type="GO" id="GO:0003723">
    <property type="term" value="F:RNA binding"/>
    <property type="evidence" value="ECO:0007669"/>
    <property type="project" value="UniProtKB-KW"/>
</dbReference>
<dbReference type="InterPro" id="IPR012337">
    <property type="entry name" value="RNaseH-like_sf"/>
</dbReference>
<comment type="similarity">
    <text evidence="2">Belongs to the argonaute family. Ago subfamily.</text>
</comment>
<dbReference type="InterPro" id="IPR003100">
    <property type="entry name" value="PAZ_dom"/>
</dbReference>
<organism evidence="11 12">
    <name type="scientific">Pieris brassicae</name>
    <name type="common">White butterfly</name>
    <name type="synonym">Large white butterfly</name>
    <dbReference type="NCBI Taxonomy" id="7116"/>
    <lineage>
        <taxon>Eukaryota</taxon>
        <taxon>Metazoa</taxon>
        <taxon>Ecdysozoa</taxon>
        <taxon>Arthropoda</taxon>
        <taxon>Hexapoda</taxon>
        <taxon>Insecta</taxon>
        <taxon>Pterygota</taxon>
        <taxon>Neoptera</taxon>
        <taxon>Endopterygota</taxon>
        <taxon>Lepidoptera</taxon>
        <taxon>Glossata</taxon>
        <taxon>Ditrysia</taxon>
        <taxon>Papilionoidea</taxon>
        <taxon>Pieridae</taxon>
        <taxon>Pierinae</taxon>
        <taxon>Pieris</taxon>
    </lineage>
</organism>
<evidence type="ECO:0000256" key="2">
    <source>
        <dbReference type="ARBA" id="ARBA00008201"/>
    </source>
</evidence>
<dbReference type="FunFam" id="3.30.420.10:FF:000001">
    <property type="entry name" value="Protein argonaute-2"/>
    <property type="match status" value="1"/>
</dbReference>
<dbReference type="SMART" id="SM00950">
    <property type="entry name" value="Piwi"/>
    <property type="match status" value="1"/>
</dbReference>
<keyword evidence="4" id="KW-0810">Translation regulation</keyword>
<evidence type="ECO:0000256" key="4">
    <source>
        <dbReference type="ARBA" id="ARBA00022845"/>
    </source>
</evidence>
<evidence type="ECO:0000256" key="1">
    <source>
        <dbReference type="ARBA" id="ARBA00004201"/>
    </source>
</evidence>
<dbReference type="Pfam" id="PF02170">
    <property type="entry name" value="PAZ"/>
    <property type="match status" value="1"/>
</dbReference>
<dbReference type="PANTHER" id="PTHR22891">
    <property type="entry name" value="EUKARYOTIC TRANSLATION INITIATION FACTOR 2C"/>
    <property type="match status" value="1"/>
</dbReference>
<feature type="domain" description="PAZ" evidence="9">
    <location>
        <begin position="278"/>
        <end position="397"/>
    </location>
</feature>
<evidence type="ECO:0000256" key="7">
    <source>
        <dbReference type="ARBA" id="ARBA00023274"/>
    </source>
</evidence>
<dbReference type="InterPro" id="IPR032474">
    <property type="entry name" value="Argonaute_N"/>
</dbReference>
<dbReference type="EMBL" id="CALOZG010000013">
    <property type="protein sequence ID" value="CAH4031248.1"/>
    <property type="molecule type" value="Genomic_DNA"/>
</dbReference>
<evidence type="ECO:0000256" key="5">
    <source>
        <dbReference type="ARBA" id="ARBA00022884"/>
    </source>
</evidence>
<keyword evidence="7" id="KW-0687">Ribonucleoprotein</keyword>
<dbReference type="Pfam" id="PF16488">
    <property type="entry name" value="ArgoL2"/>
    <property type="match status" value="1"/>
</dbReference>
<comment type="subcellular location">
    <subcellularLocation>
        <location evidence="1">Cytoplasm</location>
        <location evidence="1">P-body</location>
    </subcellularLocation>
</comment>
<keyword evidence="5" id="KW-0694">RNA-binding</keyword>
<name>A0A9P0TM34_PIEBR</name>
<evidence type="ECO:0000256" key="8">
    <source>
        <dbReference type="ARBA" id="ARBA00070769"/>
    </source>
</evidence>
<dbReference type="CDD" id="cd02846">
    <property type="entry name" value="PAZ_argonaute_like"/>
    <property type="match status" value="1"/>
</dbReference>
<dbReference type="PROSITE" id="PS50821">
    <property type="entry name" value="PAZ"/>
    <property type="match status" value="1"/>
</dbReference>
<sequence>MYPVGQPPAGEASAGAVGVTGVASATPGATATSPGAASVAATTGAVPAGVATATGGLSLVSPVAPTPDMPDVLTCPRRPNLGHEGRPIMLRANHFQISMPRGFVHHYDVNIQPDKCPRKVNRDIVDTMVHCYNKIFGTLKPVFDGRNNLYTRDPLPIGNDRVELEVILPGEGKDRVFRVTIKWVAQVSLFALEEALEGRTRQIPYDAILALDVVMRHLPSMMYTPVGRSFFSSPEGYYHPLGGGREVWFGFHQSVRPSQWKMMLNIDVSATAFYKAQPVIEFMCEVLDIRDINDQRKPLTDSQRVKFTKEIKGLKIEITHCGTMKRKYRVCNVTRRPAQMQSFPLQLENGQTVECTVAKYFLDKYKMKLRYPHLPCLQVGQEHKHTYLPLEVCNIVPGQRCIKKLTDMQTSTMIKATARSAPDREREINNLVRRANFNTDLYVKEFGLTISNNMMEVRGRVLPSPKLQYGGRVSSLGGQQALPNQGVWDMRGKQFFMGVEIRVWAIACFAPQRTVREDALKNFTQQLQRISNDAGMPIIGQPCFCKYATGPDQVEPMFKYLKSTFVQLQLVVVVLPGKTPVYAEVKRVGDTVLGMATQCVQAKNVNKTSPQTLSNLCLKINVKLGGINSILVPSIRPKVFNEPVIFLGVDVTHPPAGDNKKPSIAAVVGSMDAHPSRYAATVRVQQHRQEIVHELSSMVQELLLMFYKSTGGFKPHRIIMYRDGISEGQFIHVLQHELTAVREACIKLEAEYKPGITFIVVQKRHHTRLFCADKREQSGKSGNIPAGTTVDLGITHPTEFDFYLCSHQGIQGTSRPSHYHVLWDDNHFGSDELQCLTYQLCHTYVRCTRSVSIPAPAYYAHLVAFRARYHLVEKEHDSGEGSHQSACSEDRTPGAMARAITVHAATKKVMYFA</sequence>
<evidence type="ECO:0000259" key="10">
    <source>
        <dbReference type="PROSITE" id="PS50822"/>
    </source>
</evidence>
<keyword evidence="6" id="KW-0943">RNA-mediated gene silencing</keyword>
<dbReference type="GO" id="GO:0034587">
    <property type="term" value="P:piRNA processing"/>
    <property type="evidence" value="ECO:0007669"/>
    <property type="project" value="UniProtKB-ARBA"/>
</dbReference>
<dbReference type="GO" id="GO:0000932">
    <property type="term" value="C:P-body"/>
    <property type="evidence" value="ECO:0007669"/>
    <property type="project" value="UniProtKB-SubCell"/>
</dbReference>
<evidence type="ECO:0000313" key="11">
    <source>
        <dbReference type="EMBL" id="CAH4031248.1"/>
    </source>
</evidence>
<dbReference type="Gene3D" id="2.170.260.10">
    <property type="entry name" value="paz domain"/>
    <property type="match status" value="1"/>
</dbReference>
<evidence type="ECO:0000313" key="12">
    <source>
        <dbReference type="Proteomes" id="UP001152562"/>
    </source>
</evidence>
<dbReference type="InterPro" id="IPR036397">
    <property type="entry name" value="RNaseH_sf"/>
</dbReference>
<dbReference type="FunFam" id="3.40.50.2300:FF:000005">
    <property type="entry name" value="Protein argonaute-2"/>
    <property type="match status" value="1"/>
</dbReference>
<dbReference type="InterPro" id="IPR032473">
    <property type="entry name" value="Argonaute_Mid_dom"/>
</dbReference>
<dbReference type="PROSITE" id="PS50822">
    <property type="entry name" value="PIWI"/>
    <property type="match status" value="1"/>
</dbReference>
<dbReference type="Pfam" id="PF08699">
    <property type="entry name" value="ArgoL1"/>
    <property type="match status" value="1"/>
</dbReference>
<dbReference type="InterPro" id="IPR045246">
    <property type="entry name" value="Piwi_ago-like"/>
</dbReference>
<dbReference type="InterPro" id="IPR003165">
    <property type="entry name" value="Piwi"/>
</dbReference>
<dbReference type="Gene3D" id="3.30.420.10">
    <property type="entry name" value="Ribonuclease H-like superfamily/Ribonuclease H"/>
    <property type="match status" value="1"/>
</dbReference>
<dbReference type="Proteomes" id="UP001152562">
    <property type="component" value="Unassembled WGS sequence"/>
</dbReference>
<dbReference type="SMART" id="SM01163">
    <property type="entry name" value="DUF1785"/>
    <property type="match status" value="1"/>
</dbReference>
<dbReference type="InterPro" id="IPR032472">
    <property type="entry name" value="ArgoL2"/>
</dbReference>
<keyword evidence="3" id="KW-0963">Cytoplasm</keyword>
<gene>
    <name evidence="11" type="ORF">PIBRA_LOCUS7794</name>
</gene>
<feature type="domain" description="Piwi" evidence="10">
    <location>
        <begin position="570"/>
        <end position="872"/>
    </location>
</feature>
<dbReference type="GO" id="GO:0016442">
    <property type="term" value="C:RISC complex"/>
    <property type="evidence" value="ECO:0007669"/>
    <property type="project" value="UniProtKB-ARBA"/>
</dbReference>
<protein>
    <recommendedName>
        <fullName evidence="8">Protein argonaute-1</fullName>
    </recommendedName>
</protein>
<proteinExistence type="inferred from homology"/>
<keyword evidence="12" id="KW-1185">Reference proteome</keyword>
<evidence type="ECO:0000256" key="6">
    <source>
        <dbReference type="ARBA" id="ARBA00023158"/>
    </source>
</evidence>
<dbReference type="InterPro" id="IPR014811">
    <property type="entry name" value="ArgoL1"/>
</dbReference>
<dbReference type="SUPFAM" id="SSF53098">
    <property type="entry name" value="Ribonuclease H-like"/>
    <property type="match status" value="1"/>
</dbReference>
<dbReference type="SMART" id="SM00949">
    <property type="entry name" value="PAZ"/>
    <property type="match status" value="1"/>
</dbReference>
<evidence type="ECO:0000259" key="9">
    <source>
        <dbReference type="PROSITE" id="PS50821"/>
    </source>
</evidence>
<dbReference type="GO" id="GO:0006417">
    <property type="term" value="P:regulation of translation"/>
    <property type="evidence" value="ECO:0007669"/>
    <property type="project" value="UniProtKB-KW"/>
</dbReference>
<dbReference type="CDD" id="cd04657">
    <property type="entry name" value="Piwi_ago-like"/>
    <property type="match status" value="1"/>
</dbReference>
<dbReference type="SUPFAM" id="SSF101690">
    <property type="entry name" value="PAZ domain"/>
    <property type="match status" value="1"/>
</dbReference>
<dbReference type="FunFam" id="2.170.260.10:FF:000001">
    <property type="entry name" value="Protein argonaute-2"/>
    <property type="match status" value="1"/>
</dbReference>
<reference evidence="11" key="1">
    <citation type="submission" date="2022-05" db="EMBL/GenBank/DDBJ databases">
        <authorList>
            <person name="Okamura Y."/>
        </authorList>
    </citation>
    <scope>NUCLEOTIDE SEQUENCE</scope>
</reference>
<comment type="caution">
    <text evidence="11">The sequence shown here is derived from an EMBL/GenBank/DDBJ whole genome shotgun (WGS) entry which is preliminary data.</text>
</comment>